<dbReference type="Pfam" id="PF13304">
    <property type="entry name" value="AAA_21"/>
    <property type="match status" value="1"/>
</dbReference>
<dbReference type="PANTHER" id="PTHR43581:SF2">
    <property type="entry name" value="EXCINUCLEASE ATPASE SUBUNIT"/>
    <property type="match status" value="1"/>
</dbReference>
<organism evidence="2 3">
    <name type="scientific">Agromyces lapidis</name>
    <dbReference type="NCBI Taxonomy" id="279574"/>
    <lineage>
        <taxon>Bacteria</taxon>
        <taxon>Bacillati</taxon>
        <taxon>Actinomycetota</taxon>
        <taxon>Actinomycetes</taxon>
        <taxon>Micrococcales</taxon>
        <taxon>Microbacteriaceae</taxon>
        <taxon>Agromyces</taxon>
    </lineage>
</organism>
<name>A0ABV5SR23_9MICO</name>
<dbReference type="Proteomes" id="UP001589667">
    <property type="component" value="Unassembled WGS sequence"/>
</dbReference>
<dbReference type="EMBL" id="JBHMBL010000001">
    <property type="protein sequence ID" value="MFB9642112.1"/>
    <property type="molecule type" value="Genomic_DNA"/>
</dbReference>
<proteinExistence type="predicted"/>
<dbReference type="InterPro" id="IPR051396">
    <property type="entry name" value="Bact_Antivir_Def_Nuclease"/>
</dbReference>
<evidence type="ECO:0000313" key="3">
    <source>
        <dbReference type="Proteomes" id="UP001589667"/>
    </source>
</evidence>
<dbReference type="Gene3D" id="3.40.50.300">
    <property type="entry name" value="P-loop containing nucleotide triphosphate hydrolases"/>
    <property type="match status" value="1"/>
</dbReference>
<dbReference type="RefSeq" id="WP_157424852.1">
    <property type="nucleotide sequence ID" value="NZ_BAAANI010000007.1"/>
</dbReference>
<sequence length="396" mass="44268">MAYIRSFTVHNLAGRGGRIRRVLDRYVNVFWGLNGTGKTTLLKILDSALANETEGLDSLPFDSAEVVFFAEEWGIEVKRTYVQSHAPGLIDLEDELFDLEPSGEIDIARASRGAVPAKWTTRVLSGPEIPGRAREGHFGHSYLPISRVVDPRGRGNRYRDPYTTAATGRPSPERTFAQQVRQVWGNYVALSNARIRTVQQQGLASVLATLFGGASGELVERQIVDSPDEAYEVVTNFLREQDLYLKLGRNDFINRYVKSTENQMVVSQIQEVYARVEEVLAPQFELQAVIDEMYLGNKHLVLNQRSDALQVVLADKQIPLASLSSGEKQLLQVLLAVLSAGSSTVMIDEPELSLHVDWQQRLVASMQRINPRAQLLLATHSPEVMVDVPDQRVFEL</sequence>
<comment type="caution">
    <text evidence="2">The sequence shown here is derived from an EMBL/GenBank/DDBJ whole genome shotgun (WGS) entry which is preliminary data.</text>
</comment>
<dbReference type="PANTHER" id="PTHR43581">
    <property type="entry name" value="ATP/GTP PHOSPHATASE"/>
    <property type="match status" value="1"/>
</dbReference>
<protein>
    <submittedName>
        <fullName evidence="2">AAA family ATPase</fullName>
    </submittedName>
</protein>
<evidence type="ECO:0000313" key="2">
    <source>
        <dbReference type="EMBL" id="MFB9642112.1"/>
    </source>
</evidence>
<dbReference type="InterPro" id="IPR027417">
    <property type="entry name" value="P-loop_NTPase"/>
</dbReference>
<dbReference type="SUPFAM" id="SSF52540">
    <property type="entry name" value="P-loop containing nucleoside triphosphate hydrolases"/>
    <property type="match status" value="1"/>
</dbReference>
<keyword evidence="3" id="KW-1185">Reference proteome</keyword>
<feature type="domain" description="ATPase AAA-type core" evidence="1">
    <location>
        <begin position="315"/>
        <end position="385"/>
    </location>
</feature>
<reference evidence="2 3" key="1">
    <citation type="submission" date="2024-09" db="EMBL/GenBank/DDBJ databases">
        <authorList>
            <person name="Sun Q."/>
            <person name="Mori K."/>
        </authorList>
    </citation>
    <scope>NUCLEOTIDE SEQUENCE [LARGE SCALE GENOMIC DNA]</scope>
    <source>
        <strain evidence="2 3">JCM 14321</strain>
    </source>
</reference>
<accession>A0ABV5SR23</accession>
<gene>
    <name evidence="2" type="ORF">ACFFQV_07390</name>
</gene>
<dbReference type="InterPro" id="IPR003959">
    <property type="entry name" value="ATPase_AAA_core"/>
</dbReference>
<evidence type="ECO:0000259" key="1">
    <source>
        <dbReference type="Pfam" id="PF13304"/>
    </source>
</evidence>